<reference evidence="7 8" key="2">
    <citation type="submission" date="2016-08" db="EMBL/GenBank/DDBJ databases">
        <title>Pervasive Adenine N6-methylation of Active Genes in Fungi.</title>
        <authorList>
            <consortium name="DOE Joint Genome Institute"/>
            <person name="Mondo S.J."/>
            <person name="Dannebaum R.O."/>
            <person name="Kuo R.C."/>
            <person name="Labutti K."/>
            <person name="Haridas S."/>
            <person name="Kuo A."/>
            <person name="Salamov A."/>
            <person name="Ahrendt S.R."/>
            <person name="Lipzen A."/>
            <person name="Sullivan W."/>
            <person name="Andreopoulos W.B."/>
            <person name="Clum A."/>
            <person name="Lindquist E."/>
            <person name="Daum C."/>
            <person name="Ramamoorthy G.K."/>
            <person name="Gryganskyi A."/>
            <person name="Culley D."/>
            <person name="Magnuson J.K."/>
            <person name="James T.Y."/>
            <person name="O'Malley M.A."/>
            <person name="Stajich J.E."/>
            <person name="Spatafora J.W."/>
            <person name="Visel A."/>
            <person name="Grigoriev I.V."/>
        </authorList>
    </citation>
    <scope>NUCLEOTIDE SEQUENCE [LARGE SCALE GENOMIC DNA]</scope>
    <source>
        <strain evidence="8">finn</strain>
    </source>
</reference>
<sequence length="303" mass="34971">MSRHSKNNTALGFFTYAERQKLNYGTQKLRVGRESLRDFDACFLCLQKARSPMICPKGHLMCKECIYESILTQKKEIARQNKLHEIQQDEIKNEKIRKDQMAQDLLIKQFEKTQNSYLEVKPLKAQVNINENELKDISASEREKKIALEIIEKQNNKSNNNMNCFWIPDLTPENNPEQIKKADLHPQCYAGEKPHKINIKKLIPVNFSIAKEALTSTGKKEVIYNCPCCVKTFTNGTRLIVLKNCGHVFCNDCKKKFLLKSQKCMLCEKKNKEKDMIELEREGTGFSSTTRVAEAKRAGIAFQ</sequence>
<evidence type="ECO:0000256" key="2">
    <source>
        <dbReference type="ARBA" id="ARBA00008126"/>
    </source>
</evidence>
<dbReference type="Proteomes" id="UP000193719">
    <property type="component" value="Unassembled WGS sequence"/>
</dbReference>
<dbReference type="InterPro" id="IPR016818">
    <property type="entry name" value="NOSIP"/>
</dbReference>
<proteinExistence type="inferred from homology"/>
<evidence type="ECO:0000256" key="1">
    <source>
        <dbReference type="ARBA" id="ARBA00004123"/>
    </source>
</evidence>
<dbReference type="STRING" id="1754191.A0A1Y1VDB0"/>
<evidence type="ECO:0000313" key="7">
    <source>
        <dbReference type="EMBL" id="ORX53389.1"/>
    </source>
</evidence>
<evidence type="ECO:0000313" key="8">
    <source>
        <dbReference type="Proteomes" id="UP000193719"/>
    </source>
</evidence>
<keyword evidence="5" id="KW-0862">Zinc</keyword>
<keyword evidence="5" id="KW-0479">Metal-binding</keyword>
<dbReference type="PANTHER" id="PTHR13063:SF10">
    <property type="entry name" value="NITRIC OXIDE SYNTHASE-INTERACTING PROTEIN"/>
    <property type="match status" value="1"/>
</dbReference>
<dbReference type="GO" id="GO:0005634">
    <property type="term" value="C:nucleus"/>
    <property type="evidence" value="ECO:0007669"/>
    <property type="project" value="UniProtKB-SubCell"/>
</dbReference>
<keyword evidence="5" id="KW-0863">Zinc-finger</keyword>
<gene>
    <name evidence="7" type="ORF">BCR36DRAFT_349283</name>
</gene>
<accession>A0A1Y1VDB0</accession>
<dbReference type="PANTHER" id="PTHR13063">
    <property type="entry name" value="ENOS INTERACTING PROTEIN"/>
    <property type="match status" value="1"/>
</dbReference>
<dbReference type="GO" id="GO:0008270">
    <property type="term" value="F:zinc ion binding"/>
    <property type="evidence" value="ECO:0007669"/>
    <property type="project" value="UniProtKB-KW"/>
</dbReference>
<evidence type="ECO:0000259" key="6">
    <source>
        <dbReference type="PROSITE" id="PS50089"/>
    </source>
</evidence>
<dbReference type="AlphaFoldDB" id="A0A1Y1VDB0"/>
<dbReference type="PROSITE" id="PS50089">
    <property type="entry name" value="ZF_RING_2"/>
    <property type="match status" value="1"/>
</dbReference>
<name>A0A1Y1VDB0_9FUNG</name>
<evidence type="ECO:0000256" key="3">
    <source>
        <dbReference type="ARBA" id="ARBA00023242"/>
    </source>
</evidence>
<evidence type="ECO:0000256" key="4">
    <source>
        <dbReference type="PIRNR" id="PIRNR023577"/>
    </source>
</evidence>
<comment type="similarity">
    <text evidence="2 4">Belongs to the NOSIP family.</text>
</comment>
<feature type="domain" description="RING-type" evidence="6">
    <location>
        <begin position="226"/>
        <end position="268"/>
    </location>
</feature>
<keyword evidence="3 4" id="KW-0539">Nucleus</keyword>
<dbReference type="SUPFAM" id="SSF57850">
    <property type="entry name" value="RING/U-box"/>
    <property type="match status" value="2"/>
</dbReference>
<dbReference type="Pfam" id="PF15906">
    <property type="entry name" value="zf-NOSIP"/>
    <property type="match status" value="1"/>
</dbReference>
<dbReference type="GO" id="GO:0061630">
    <property type="term" value="F:ubiquitin protein ligase activity"/>
    <property type="evidence" value="ECO:0007669"/>
    <property type="project" value="InterPro"/>
</dbReference>
<dbReference type="SMART" id="SM00184">
    <property type="entry name" value="RING"/>
    <property type="match status" value="2"/>
</dbReference>
<reference evidence="7 8" key="1">
    <citation type="submission" date="2016-08" db="EMBL/GenBank/DDBJ databases">
        <title>Genomes of anaerobic fungi encode conserved fungal cellulosomes for biomass hydrolysis.</title>
        <authorList>
            <consortium name="DOE Joint Genome Institute"/>
            <person name="Haitjema C.H."/>
            <person name="Gilmore S.P."/>
            <person name="Henske J.K."/>
            <person name="Solomon K.V."/>
            <person name="De Groot R."/>
            <person name="Kuo A."/>
            <person name="Mondo S.J."/>
            <person name="Salamov A.A."/>
            <person name="Labutti K."/>
            <person name="Zhao Z."/>
            <person name="Chiniquy J."/>
            <person name="Barry K."/>
            <person name="Brewer H.M."/>
            <person name="Purvine S.O."/>
            <person name="Wright A.T."/>
            <person name="Boxma B."/>
            <person name="Van Alen T."/>
            <person name="Hackstein J.H."/>
            <person name="Baker S.E."/>
            <person name="Grigoriev I.V."/>
            <person name="O'Malley M.A."/>
        </authorList>
    </citation>
    <scope>NUCLEOTIDE SEQUENCE [LARGE SCALE GENOMIC DNA]</scope>
    <source>
        <strain evidence="8">finn</strain>
    </source>
</reference>
<dbReference type="PIRSF" id="PIRSF023577">
    <property type="entry name" value="ENOS_interacting"/>
    <property type="match status" value="1"/>
</dbReference>
<dbReference type="Pfam" id="PF04641">
    <property type="entry name" value="Rtf2"/>
    <property type="match status" value="1"/>
</dbReference>
<keyword evidence="8" id="KW-1185">Reference proteome</keyword>
<dbReference type="InterPro" id="IPR001841">
    <property type="entry name" value="Znf_RING"/>
</dbReference>
<dbReference type="OrthoDB" id="116827at2759"/>
<protein>
    <recommendedName>
        <fullName evidence="6">RING-type domain-containing protein</fullName>
    </recommendedName>
</protein>
<organism evidence="7 8">
    <name type="scientific">Piromyces finnis</name>
    <dbReference type="NCBI Taxonomy" id="1754191"/>
    <lineage>
        <taxon>Eukaryota</taxon>
        <taxon>Fungi</taxon>
        <taxon>Fungi incertae sedis</taxon>
        <taxon>Chytridiomycota</taxon>
        <taxon>Chytridiomycota incertae sedis</taxon>
        <taxon>Neocallimastigomycetes</taxon>
        <taxon>Neocallimastigales</taxon>
        <taxon>Neocallimastigaceae</taxon>
        <taxon>Piromyces</taxon>
    </lineage>
</organism>
<dbReference type="Gene3D" id="3.30.40.10">
    <property type="entry name" value="Zinc/RING finger domain, C3HC4 (zinc finger)"/>
    <property type="match status" value="2"/>
</dbReference>
<comment type="caution">
    <text evidence="7">The sequence shown here is derived from an EMBL/GenBank/DDBJ whole genome shotgun (WGS) entry which is preliminary data.</text>
</comment>
<comment type="subcellular location">
    <subcellularLocation>
        <location evidence="1 4">Nucleus</location>
    </subcellularLocation>
</comment>
<dbReference type="EMBL" id="MCFH01000013">
    <property type="protein sequence ID" value="ORX53389.1"/>
    <property type="molecule type" value="Genomic_DNA"/>
</dbReference>
<dbReference type="InterPro" id="IPR031790">
    <property type="entry name" value="Znf-NOSIP"/>
</dbReference>
<evidence type="ECO:0000256" key="5">
    <source>
        <dbReference type="PROSITE-ProRule" id="PRU00175"/>
    </source>
</evidence>
<dbReference type="InterPro" id="IPR013083">
    <property type="entry name" value="Znf_RING/FYVE/PHD"/>
</dbReference>